<feature type="domain" description="RNase H type-1" evidence="1">
    <location>
        <begin position="2"/>
        <end position="107"/>
    </location>
</feature>
<sequence length="145" mass="16230">MGSIGVVIRGSSGEWIVGHTKQIGYISPFQAELWSILVGLEVAWSMGVEQLHVQTDCKQASSLDLSDSEFSFILIVRTIRSLCNCAWYSDLFWILQKCNMVVDALSKIITPQSYLLLLHDSAPTVVKSLLERDAHGPPYHWHVLS</sequence>
<evidence type="ECO:0000259" key="1">
    <source>
        <dbReference type="Pfam" id="PF13456"/>
    </source>
</evidence>
<accession>A0ABR2FAA6</accession>
<dbReference type="Gene3D" id="3.30.420.10">
    <property type="entry name" value="Ribonuclease H-like superfamily/Ribonuclease H"/>
    <property type="match status" value="1"/>
</dbReference>
<name>A0ABR2FAA6_9ROSI</name>
<organism evidence="2 3">
    <name type="scientific">Hibiscus sabdariffa</name>
    <name type="common">roselle</name>
    <dbReference type="NCBI Taxonomy" id="183260"/>
    <lineage>
        <taxon>Eukaryota</taxon>
        <taxon>Viridiplantae</taxon>
        <taxon>Streptophyta</taxon>
        <taxon>Embryophyta</taxon>
        <taxon>Tracheophyta</taxon>
        <taxon>Spermatophyta</taxon>
        <taxon>Magnoliopsida</taxon>
        <taxon>eudicotyledons</taxon>
        <taxon>Gunneridae</taxon>
        <taxon>Pentapetalae</taxon>
        <taxon>rosids</taxon>
        <taxon>malvids</taxon>
        <taxon>Malvales</taxon>
        <taxon>Malvaceae</taxon>
        <taxon>Malvoideae</taxon>
        <taxon>Hibiscus</taxon>
    </lineage>
</organism>
<dbReference type="InterPro" id="IPR053151">
    <property type="entry name" value="RNase_H-like"/>
</dbReference>
<dbReference type="PANTHER" id="PTHR47723">
    <property type="entry name" value="OS05G0353850 PROTEIN"/>
    <property type="match status" value="1"/>
</dbReference>
<dbReference type="SUPFAM" id="SSF53098">
    <property type="entry name" value="Ribonuclease H-like"/>
    <property type="match status" value="1"/>
</dbReference>
<dbReference type="Pfam" id="PF13456">
    <property type="entry name" value="RVT_3"/>
    <property type="match status" value="1"/>
</dbReference>
<dbReference type="InterPro" id="IPR012337">
    <property type="entry name" value="RNaseH-like_sf"/>
</dbReference>
<protein>
    <recommendedName>
        <fullName evidence="1">RNase H type-1 domain-containing protein</fullName>
    </recommendedName>
</protein>
<dbReference type="InterPro" id="IPR044730">
    <property type="entry name" value="RNase_H-like_dom_plant"/>
</dbReference>
<evidence type="ECO:0000313" key="2">
    <source>
        <dbReference type="EMBL" id="KAK8575261.1"/>
    </source>
</evidence>
<dbReference type="InterPro" id="IPR036397">
    <property type="entry name" value="RNaseH_sf"/>
</dbReference>
<dbReference type="EMBL" id="JBBPBM010000007">
    <property type="protein sequence ID" value="KAK8575261.1"/>
    <property type="molecule type" value="Genomic_DNA"/>
</dbReference>
<dbReference type="CDD" id="cd06222">
    <property type="entry name" value="RNase_H_like"/>
    <property type="match status" value="1"/>
</dbReference>
<dbReference type="Proteomes" id="UP001472677">
    <property type="component" value="Unassembled WGS sequence"/>
</dbReference>
<dbReference type="PANTHER" id="PTHR47723:SF19">
    <property type="entry name" value="POLYNUCLEOTIDYL TRANSFERASE, RIBONUCLEASE H-LIKE SUPERFAMILY PROTEIN"/>
    <property type="match status" value="1"/>
</dbReference>
<dbReference type="InterPro" id="IPR002156">
    <property type="entry name" value="RNaseH_domain"/>
</dbReference>
<proteinExistence type="predicted"/>
<comment type="caution">
    <text evidence="2">The sequence shown here is derived from an EMBL/GenBank/DDBJ whole genome shotgun (WGS) entry which is preliminary data.</text>
</comment>
<keyword evidence="3" id="KW-1185">Reference proteome</keyword>
<evidence type="ECO:0000313" key="3">
    <source>
        <dbReference type="Proteomes" id="UP001472677"/>
    </source>
</evidence>
<reference evidence="2 3" key="1">
    <citation type="journal article" date="2024" name="G3 (Bethesda)">
        <title>Genome assembly of Hibiscus sabdariffa L. provides insights into metabolisms of medicinal natural products.</title>
        <authorList>
            <person name="Kim T."/>
        </authorList>
    </citation>
    <scope>NUCLEOTIDE SEQUENCE [LARGE SCALE GENOMIC DNA]</scope>
    <source>
        <strain evidence="2">TK-2024</strain>
        <tissue evidence="2">Old leaves</tissue>
    </source>
</reference>
<gene>
    <name evidence="2" type="ORF">V6N12_062937</name>
</gene>